<dbReference type="RefSeq" id="WP_191697707.1">
    <property type="nucleotide sequence ID" value="NZ_JACSQO010000010.1"/>
</dbReference>
<keyword evidence="4" id="KW-1185">Reference proteome</keyword>
<organism evidence="3 4">
    <name type="scientific">Psychrobacillus faecigallinarum</name>
    <dbReference type="NCBI Taxonomy" id="2762235"/>
    <lineage>
        <taxon>Bacteria</taxon>
        <taxon>Bacillati</taxon>
        <taxon>Bacillota</taxon>
        <taxon>Bacilli</taxon>
        <taxon>Bacillales</taxon>
        <taxon>Bacillaceae</taxon>
        <taxon>Psychrobacillus</taxon>
    </lineage>
</organism>
<evidence type="ECO:0000256" key="1">
    <source>
        <dbReference type="SAM" id="Phobius"/>
    </source>
</evidence>
<keyword evidence="1" id="KW-1133">Transmembrane helix</keyword>
<keyword evidence="1" id="KW-0812">Transmembrane</keyword>
<evidence type="ECO:0000313" key="3">
    <source>
        <dbReference type="EMBL" id="MBD7945790.1"/>
    </source>
</evidence>
<keyword evidence="1" id="KW-0472">Membrane</keyword>
<feature type="domain" description="Putative zinc-finger" evidence="2">
    <location>
        <begin position="5"/>
        <end position="38"/>
    </location>
</feature>
<comment type="caution">
    <text evidence="3">The sequence shown here is derived from an EMBL/GenBank/DDBJ whole genome shotgun (WGS) entry which is preliminary data.</text>
</comment>
<reference evidence="3 4" key="1">
    <citation type="submission" date="2020-08" db="EMBL/GenBank/DDBJ databases">
        <title>A Genomic Blueprint of the Chicken Gut Microbiome.</title>
        <authorList>
            <person name="Gilroy R."/>
            <person name="Ravi A."/>
            <person name="Getino M."/>
            <person name="Pursley I."/>
            <person name="Horton D.L."/>
            <person name="Alikhan N.-F."/>
            <person name="Baker D."/>
            <person name="Gharbi K."/>
            <person name="Hall N."/>
            <person name="Watson M."/>
            <person name="Adriaenssens E.M."/>
            <person name="Foster-Nyarko E."/>
            <person name="Jarju S."/>
            <person name="Secka A."/>
            <person name="Antonio M."/>
            <person name="Oren A."/>
            <person name="Chaudhuri R."/>
            <person name="La Ragione R.M."/>
            <person name="Hildebrand F."/>
            <person name="Pallen M.J."/>
        </authorList>
    </citation>
    <scope>NUCLEOTIDE SEQUENCE [LARGE SCALE GENOMIC DNA]</scope>
    <source>
        <strain evidence="3 4">Sa2BUA9</strain>
    </source>
</reference>
<sequence length="295" mass="34091">MKNECYIVRDLLPTYIDKLCSLESAEFVDQHIATCDKCTQIAKQMRAEFDIDENVDITANMEQKKPLKKLANFFNAQRGYTAFLRAAFWISLIVTVGFFIYSLSVLNDINDERKVARSVEQEKQEVMEQSFEVLSTNLDETALQKIFQEYSDHLQHLAVFSTDHINDFTLIREGITHPYSIDFSRLKEGPSNAYPINYSQAELVVGDGGTVTELIIPNDYDIGTVAMANEEWIIQFEYKEAYFDTVERAHQSKYYGPSNWIIFQLPLILLVITSFILGNWIFQKRITKPVNNMLD</sequence>
<dbReference type="EMBL" id="JACSQO010000010">
    <property type="protein sequence ID" value="MBD7945790.1"/>
    <property type="molecule type" value="Genomic_DNA"/>
</dbReference>
<evidence type="ECO:0000259" key="2">
    <source>
        <dbReference type="Pfam" id="PF13490"/>
    </source>
</evidence>
<dbReference type="InterPro" id="IPR027383">
    <property type="entry name" value="Znf_put"/>
</dbReference>
<feature type="transmembrane region" description="Helical" evidence="1">
    <location>
        <begin position="82"/>
        <end position="103"/>
    </location>
</feature>
<dbReference type="Proteomes" id="UP000640786">
    <property type="component" value="Unassembled WGS sequence"/>
</dbReference>
<feature type="transmembrane region" description="Helical" evidence="1">
    <location>
        <begin position="261"/>
        <end position="282"/>
    </location>
</feature>
<dbReference type="Pfam" id="PF13490">
    <property type="entry name" value="zf-HC2"/>
    <property type="match status" value="1"/>
</dbReference>
<accession>A0ABR8RDH9</accession>
<protein>
    <submittedName>
        <fullName evidence="3">Zf-HC2 domain-containing protein</fullName>
    </submittedName>
</protein>
<evidence type="ECO:0000313" key="4">
    <source>
        <dbReference type="Proteomes" id="UP000640786"/>
    </source>
</evidence>
<gene>
    <name evidence="3" type="ORF">H9650_16900</name>
</gene>
<proteinExistence type="predicted"/>
<name>A0ABR8RDH9_9BACI</name>